<reference evidence="1" key="1">
    <citation type="submission" date="2016-03" db="EMBL/GenBank/DDBJ databases">
        <title>Microsymbionts genomes from the relict species Vavilovia formosa.</title>
        <authorList>
            <person name="Chirak E."/>
            <person name="Kimeklis A."/>
            <person name="Kopat V."/>
            <person name="Andronov E."/>
        </authorList>
    </citation>
    <scope>NUCLEOTIDE SEQUENCE [LARGE SCALE GENOMIC DNA]</scope>
    <source>
        <strain evidence="1">Vaf12</strain>
    </source>
</reference>
<dbReference type="RefSeq" id="WP_062943178.1">
    <property type="nucleotide sequence ID" value="NZ_CP171844.1"/>
</dbReference>
<dbReference type="EMBL" id="LVYU01000106">
    <property type="protein sequence ID" value="KZA99190.1"/>
    <property type="molecule type" value="Genomic_DNA"/>
</dbReference>
<protein>
    <submittedName>
        <fullName evidence="1">Uncharacterized protein</fullName>
    </submittedName>
</protein>
<evidence type="ECO:0000313" key="1">
    <source>
        <dbReference type="EMBL" id="KZA99190.1"/>
    </source>
</evidence>
<accession>A0A154IF48</accession>
<gene>
    <name evidence="1" type="ORF">A4A59_23670</name>
</gene>
<name>A0A154IF48_RHILE</name>
<proteinExistence type="predicted"/>
<dbReference type="AlphaFoldDB" id="A0A154IF48"/>
<sequence>MKLVPFHYAGNHDPLVFINPEHVVAVRAFTSSTDIDVSVPGKDASPSSYPVRETLEEAVALLTAG</sequence>
<comment type="caution">
    <text evidence="1">The sequence shown here is derived from an EMBL/GenBank/DDBJ whole genome shotgun (WGS) entry which is preliminary data.</text>
</comment>
<organism evidence="1">
    <name type="scientific">Rhizobium leguminosarum</name>
    <dbReference type="NCBI Taxonomy" id="384"/>
    <lineage>
        <taxon>Bacteria</taxon>
        <taxon>Pseudomonadati</taxon>
        <taxon>Pseudomonadota</taxon>
        <taxon>Alphaproteobacteria</taxon>
        <taxon>Hyphomicrobiales</taxon>
        <taxon>Rhizobiaceae</taxon>
        <taxon>Rhizobium/Agrobacterium group</taxon>
        <taxon>Rhizobium</taxon>
    </lineage>
</organism>